<dbReference type="Pfam" id="PF00691">
    <property type="entry name" value="OmpA"/>
    <property type="match status" value="1"/>
</dbReference>
<dbReference type="PROSITE" id="PS51123">
    <property type="entry name" value="OMPA_2"/>
    <property type="match status" value="1"/>
</dbReference>
<feature type="domain" description="OmpA-like" evidence="2">
    <location>
        <begin position="71"/>
        <end position="190"/>
    </location>
</feature>
<dbReference type="RefSeq" id="WP_149487048.1">
    <property type="nucleotide sequence ID" value="NZ_CP036150.1"/>
</dbReference>
<reference evidence="3 4" key="1">
    <citation type="submission" date="2019-02" db="EMBL/GenBank/DDBJ databases">
        <title>Complete Genome Sequence and Methylome Analysis of free living Spirochaetas.</title>
        <authorList>
            <person name="Fomenkov A."/>
            <person name="Dubinina G."/>
            <person name="Leshcheva N."/>
            <person name="Mikheeva N."/>
            <person name="Grabovich M."/>
            <person name="Vincze T."/>
            <person name="Roberts R.J."/>
        </authorList>
    </citation>
    <scope>NUCLEOTIDE SEQUENCE [LARGE SCALE GENOMIC DNA]</scope>
    <source>
        <strain evidence="3 4">K2</strain>
    </source>
</reference>
<dbReference type="InterPro" id="IPR006665">
    <property type="entry name" value="OmpA-like"/>
</dbReference>
<sequence length="530" mass="58591">MKRNKILKPCILLAMVVIGSQSIWSQQSDRLPLVNEHQPLNWEDISLSLLVKEVEAAAKDEKLEDFAVVVRDNTISITYRDLQFPPDSPEITPETKTKIESLAKTLERFSNLRLLVEGHTAQVPEDTDDGTLLSGQRANAVANTIAGTGLFPREMISAVGQGQYLPIADNDTPEGRALNRRVEISISDEIEEERTAPQSVWWKQLTDWKNPGAAVFVVDSRLTDEAAVRQVLTEEAGRTGAEIGELPIFQTNQGIAVTYDQAEFTELNRPTLATSNEMIFISDTLTKLDPDTQVRIGGFGESIPEEQVSDRHYFLGLVAAKDSKIQPSSTLIGDKPQTFLFVQDCAEATGIIHGFEISANGSLPYARYGEFSDAGIGAGAKFDILIPKFQHLHGLAPLRFGLAVEGLYHIPDQTSSVESLNEFDWMVTVGYAVEVSPRFFITPHLGYGGTVQVLEYTQEKSSTAFTPVNGQSHYSQTLGLELDLALKPASWIMGETTQLGLFLRPGYRIFFDENFLGHSVTAKVGVRFYF</sequence>
<dbReference type="SUPFAM" id="SSF103088">
    <property type="entry name" value="OmpA-like"/>
    <property type="match status" value="1"/>
</dbReference>
<dbReference type="PANTHER" id="PTHR30329">
    <property type="entry name" value="STATOR ELEMENT OF FLAGELLAR MOTOR COMPLEX"/>
    <property type="match status" value="1"/>
</dbReference>
<organism evidence="3 4">
    <name type="scientific">Oceanispirochaeta crateris</name>
    <dbReference type="NCBI Taxonomy" id="2518645"/>
    <lineage>
        <taxon>Bacteria</taxon>
        <taxon>Pseudomonadati</taxon>
        <taxon>Spirochaetota</taxon>
        <taxon>Spirochaetia</taxon>
        <taxon>Spirochaetales</taxon>
        <taxon>Spirochaetaceae</taxon>
        <taxon>Oceanispirochaeta</taxon>
    </lineage>
</organism>
<dbReference type="Gene3D" id="3.30.1330.60">
    <property type="entry name" value="OmpA-like domain"/>
    <property type="match status" value="1"/>
</dbReference>
<name>A0A5C1QP11_9SPIO</name>
<dbReference type="OrthoDB" id="350230at2"/>
<dbReference type="GO" id="GO:0016020">
    <property type="term" value="C:membrane"/>
    <property type="evidence" value="ECO:0007669"/>
    <property type="project" value="UniProtKB-UniRule"/>
</dbReference>
<dbReference type="PANTHER" id="PTHR30329:SF21">
    <property type="entry name" value="LIPOPROTEIN YIAD-RELATED"/>
    <property type="match status" value="1"/>
</dbReference>
<proteinExistence type="predicted"/>
<dbReference type="EMBL" id="CP036150">
    <property type="protein sequence ID" value="QEN08969.1"/>
    <property type="molecule type" value="Genomic_DNA"/>
</dbReference>
<accession>A0A5C1QP11</accession>
<evidence type="ECO:0000313" key="3">
    <source>
        <dbReference type="EMBL" id="QEN08969.1"/>
    </source>
</evidence>
<keyword evidence="1" id="KW-0472">Membrane</keyword>
<dbReference type="Proteomes" id="UP000324209">
    <property type="component" value="Chromosome"/>
</dbReference>
<dbReference type="CDD" id="cd07185">
    <property type="entry name" value="OmpA_C-like"/>
    <property type="match status" value="1"/>
</dbReference>
<evidence type="ECO:0000313" key="4">
    <source>
        <dbReference type="Proteomes" id="UP000324209"/>
    </source>
</evidence>
<protein>
    <submittedName>
        <fullName evidence="3">OmpA family protein</fullName>
    </submittedName>
</protein>
<gene>
    <name evidence="3" type="ORF">EXM22_13555</name>
</gene>
<dbReference type="KEGG" id="ock:EXM22_13555"/>
<dbReference type="InterPro" id="IPR036737">
    <property type="entry name" value="OmpA-like_sf"/>
</dbReference>
<evidence type="ECO:0000259" key="2">
    <source>
        <dbReference type="PROSITE" id="PS51123"/>
    </source>
</evidence>
<dbReference type="AlphaFoldDB" id="A0A5C1QP11"/>
<keyword evidence="4" id="KW-1185">Reference proteome</keyword>
<evidence type="ECO:0000256" key="1">
    <source>
        <dbReference type="PROSITE-ProRule" id="PRU00473"/>
    </source>
</evidence>
<dbReference type="InterPro" id="IPR050330">
    <property type="entry name" value="Bact_OuterMem_StrucFunc"/>
</dbReference>